<comment type="caution">
    <text evidence="1">The sequence shown here is derived from an EMBL/GenBank/DDBJ whole genome shotgun (WGS) entry which is preliminary data.</text>
</comment>
<reference evidence="1" key="1">
    <citation type="submission" date="2024-12" db="EMBL/GenBank/DDBJ databases">
        <title>Comparative genomics and development of molecular markers within Purpureocillium lilacinum and among Purpureocillium species.</title>
        <authorList>
            <person name="Yeh Z.-Y."/>
            <person name="Ni N.-T."/>
            <person name="Lo P.-H."/>
            <person name="Mushyakhwo K."/>
            <person name="Lin C.-F."/>
            <person name="Nai Y.-S."/>
        </authorList>
    </citation>
    <scope>NUCLEOTIDE SEQUENCE</scope>
    <source>
        <strain evidence="1">NCHU-NPUST-175</strain>
    </source>
</reference>
<dbReference type="Proteomes" id="UP001638806">
    <property type="component" value="Unassembled WGS sequence"/>
</dbReference>
<gene>
    <name evidence="1" type="ORF">ACCO45_003662</name>
</gene>
<dbReference type="EMBL" id="JBGNUJ010000003">
    <property type="protein sequence ID" value="KAL3962139.1"/>
    <property type="molecule type" value="Genomic_DNA"/>
</dbReference>
<evidence type="ECO:0000313" key="1">
    <source>
        <dbReference type="EMBL" id="KAL3962139.1"/>
    </source>
</evidence>
<accession>A0ACC4E1X9</accession>
<keyword evidence="2" id="KW-1185">Reference proteome</keyword>
<protein>
    <submittedName>
        <fullName evidence="1">Uncharacterized protein</fullName>
    </submittedName>
</protein>
<evidence type="ECO:0000313" key="2">
    <source>
        <dbReference type="Proteomes" id="UP001638806"/>
    </source>
</evidence>
<proteinExistence type="predicted"/>
<name>A0ACC4E1X9_PURLI</name>
<sequence>MSSFPTSKRYHIPSYSSGSLVAHLPIVVFIAAFEALVYIMYALEIYLRRGWWMLLQKTRHRVPLYGLLLHSHLVLASATNIIQVLMTRLRPWIGIFFVHLIFFSIMAAAVLYLIEGYYILLSWLIFDAREVLFQ</sequence>
<organism evidence="1 2">
    <name type="scientific">Purpureocillium lilacinum</name>
    <name type="common">Paecilomyces lilacinus</name>
    <dbReference type="NCBI Taxonomy" id="33203"/>
    <lineage>
        <taxon>Eukaryota</taxon>
        <taxon>Fungi</taxon>
        <taxon>Dikarya</taxon>
        <taxon>Ascomycota</taxon>
        <taxon>Pezizomycotina</taxon>
        <taxon>Sordariomycetes</taxon>
        <taxon>Hypocreomycetidae</taxon>
        <taxon>Hypocreales</taxon>
        <taxon>Ophiocordycipitaceae</taxon>
        <taxon>Purpureocillium</taxon>
    </lineage>
</organism>